<keyword evidence="2" id="KW-1185">Reference proteome</keyword>
<comment type="caution">
    <text evidence="1">The sequence shown here is derived from an EMBL/GenBank/DDBJ whole genome shotgun (WGS) entry which is preliminary data.</text>
</comment>
<evidence type="ECO:0000313" key="2">
    <source>
        <dbReference type="Proteomes" id="UP001204772"/>
    </source>
</evidence>
<protein>
    <submittedName>
        <fullName evidence="1">Uncharacterized protein</fullName>
    </submittedName>
</protein>
<proteinExistence type="predicted"/>
<evidence type="ECO:0000313" key="1">
    <source>
        <dbReference type="EMBL" id="MCP1384459.1"/>
    </source>
</evidence>
<organism evidence="1 2">
    <name type="scientific">Runella salmonicolor</name>
    <dbReference type="NCBI Taxonomy" id="2950278"/>
    <lineage>
        <taxon>Bacteria</taxon>
        <taxon>Pseudomonadati</taxon>
        <taxon>Bacteroidota</taxon>
        <taxon>Cytophagia</taxon>
        <taxon>Cytophagales</taxon>
        <taxon>Spirosomataceae</taxon>
        <taxon>Runella</taxon>
    </lineage>
</organism>
<sequence length="172" mass="17214">MQLNWKNLKEVVGNLVTSNKLSQEEAQRLQSAVDVDATATNEPPAAAPVAAATITAEAATNAGAAIAAVVAAAAPAPVAPAVVPPAAPVAAAPAPAAPTAAETSELERLRAENAALKASQNQTITAAGVPAGDVTNGNAAPKGEEVNPHFADLKRIKEKYGKFGLTAEIVLD</sequence>
<dbReference type="Proteomes" id="UP001204772">
    <property type="component" value="Unassembled WGS sequence"/>
</dbReference>
<gene>
    <name evidence="1" type="ORF">NCI00_18620</name>
</gene>
<name>A0ABT1FRR8_9BACT</name>
<dbReference type="EMBL" id="JAMZEL010000008">
    <property type="protein sequence ID" value="MCP1384459.1"/>
    <property type="molecule type" value="Genomic_DNA"/>
</dbReference>
<accession>A0ABT1FRR8</accession>
<dbReference type="RefSeq" id="WP_253530017.1">
    <property type="nucleotide sequence ID" value="NZ_JAMZEL010000008.1"/>
</dbReference>
<reference evidence="1 2" key="1">
    <citation type="submission" date="2022-06" db="EMBL/GenBank/DDBJ databases">
        <title>Runella sp. S5 genome sequencing.</title>
        <authorList>
            <person name="Park S."/>
        </authorList>
    </citation>
    <scope>NUCLEOTIDE SEQUENCE [LARGE SCALE GENOMIC DNA]</scope>
    <source>
        <strain evidence="1 2">S5</strain>
    </source>
</reference>